<dbReference type="EMBL" id="CP069362">
    <property type="protein sequence ID" value="WGS65882.1"/>
    <property type="molecule type" value="Genomic_DNA"/>
</dbReference>
<accession>A0ABY8PTE5</accession>
<sequence length="266" mass="31425">MENKYLVYQLAAYLGTPSFYNLIGELINEETNSQKTVIVRSQKEQWVILDAKGYNPESLTYDTFEELLLKLEDVNVLKFPFNTYLLFDGKFEDKNIIRILSMLFDKEEEIYEKYRLEMVVDRLSYQLSGIESIVRLLSKKMEEQDFMETLLSSISEIFFSTVGLYSADKKLLKKFGKLSLPEELEIFDNMDEGLTNGKAFNIFNFTDEQKAYYEVFNIKYVVPYLKEGLLKYIVVISRDTPIEKEERDVFDTVQKITRFYYEENAI</sequence>
<protein>
    <recommendedName>
        <fullName evidence="3">Sporulation protein YtxC</fullName>
    </recommendedName>
</protein>
<proteinExistence type="predicted"/>
<name>A0ABY8PTE5_9BACT</name>
<evidence type="ECO:0000313" key="2">
    <source>
        <dbReference type="Proteomes" id="UP001232493"/>
    </source>
</evidence>
<evidence type="ECO:0000313" key="1">
    <source>
        <dbReference type="EMBL" id="WGS65882.1"/>
    </source>
</evidence>
<gene>
    <name evidence="1" type="ORF">JRV97_04855</name>
</gene>
<reference evidence="1 2" key="1">
    <citation type="submission" date="2021-02" db="EMBL/GenBank/DDBJ databases">
        <title>Characterization of Marinitoga sp. nov. str. BP5-C20A.</title>
        <authorList>
            <person name="Erauso G."/>
            <person name="Postec A."/>
        </authorList>
    </citation>
    <scope>NUCLEOTIDE SEQUENCE [LARGE SCALE GENOMIC DNA]</scope>
    <source>
        <strain evidence="1 2">BP5-C20A</strain>
    </source>
</reference>
<dbReference type="RefSeq" id="WP_281000740.1">
    <property type="nucleotide sequence ID" value="NZ_CP069362.1"/>
</dbReference>
<dbReference type="Proteomes" id="UP001232493">
    <property type="component" value="Chromosome"/>
</dbReference>
<evidence type="ECO:0008006" key="3">
    <source>
        <dbReference type="Google" id="ProtNLM"/>
    </source>
</evidence>
<keyword evidence="2" id="KW-1185">Reference proteome</keyword>
<organism evidence="1 2">
    <name type="scientific">Marinitoga aeolica</name>
    <dbReference type="NCBI Taxonomy" id="2809031"/>
    <lineage>
        <taxon>Bacteria</taxon>
        <taxon>Thermotogati</taxon>
        <taxon>Thermotogota</taxon>
        <taxon>Thermotogae</taxon>
        <taxon>Petrotogales</taxon>
        <taxon>Petrotogaceae</taxon>
        <taxon>Marinitoga</taxon>
    </lineage>
</organism>